<evidence type="ECO:0000259" key="12">
    <source>
        <dbReference type="Pfam" id="PF22456"/>
    </source>
</evidence>
<feature type="region of interest" description="Disordered" evidence="8">
    <location>
        <begin position="185"/>
        <end position="227"/>
    </location>
</feature>
<evidence type="ECO:0000313" key="13">
    <source>
        <dbReference type="EMBL" id="THH28507.1"/>
    </source>
</evidence>
<keyword evidence="4" id="KW-0378">Hydrolase</keyword>
<feature type="domain" description="Peptidase M16 N-terminal" evidence="9">
    <location>
        <begin position="46"/>
        <end position="129"/>
    </location>
</feature>
<keyword evidence="3" id="KW-0479">Metal-binding</keyword>
<dbReference type="FunFam" id="3.30.830.10:FF:000005">
    <property type="entry name" value="nardilysin isoform X1"/>
    <property type="match status" value="1"/>
</dbReference>
<dbReference type="Pfam" id="PF16187">
    <property type="entry name" value="Peptidase_M16_M"/>
    <property type="match status" value="1"/>
</dbReference>
<accession>A0A4S4MSS1</accession>
<keyword evidence="6" id="KW-0482">Metalloprotease</keyword>
<dbReference type="GO" id="GO:0005739">
    <property type="term" value="C:mitochondrion"/>
    <property type="evidence" value="ECO:0007669"/>
    <property type="project" value="TreeGrafter"/>
</dbReference>
<dbReference type="GO" id="GO:0043171">
    <property type="term" value="P:peptide catabolic process"/>
    <property type="evidence" value="ECO:0007669"/>
    <property type="project" value="TreeGrafter"/>
</dbReference>
<dbReference type="InterPro" id="IPR050626">
    <property type="entry name" value="Peptidase_M16"/>
</dbReference>
<organism evidence="13 14">
    <name type="scientific">Antrodiella citrinella</name>
    <dbReference type="NCBI Taxonomy" id="2447956"/>
    <lineage>
        <taxon>Eukaryota</taxon>
        <taxon>Fungi</taxon>
        <taxon>Dikarya</taxon>
        <taxon>Basidiomycota</taxon>
        <taxon>Agaricomycotina</taxon>
        <taxon>Agaricomycetes</taxon>
        <taxon>Polyporales</taxon>
        <taxon>Steccherinaceae</taxon>
        <taxon>Antrodiella</taxon>
    </lineage>
</organism>
<comment type="similarity">
    <text evidence="1 7">Belongs to the peptidase M16 family.</text>
</comment>
<dbReference type="SUPFAM" id="SSF63411">
    <property type="entry name" value="LuxS/MPP-like metallohydrolase"/>
    <property type="match status" value="5"/>
</dbReference>
<dbReference type="EMBL" id="SGPM01000175">
    <property type="protein sequence ID" value="THH28507.1"/>
    <property type="molecule type" value="Genomic_DNA"/>
</dbReference>
<evidence type="ECO:0000256" key="2">
    <source>
        <dbReference type="ARBA" id="ARBA00022670"/>
    </source>
</evidence>
<reference evidence="13 14" key="1">
    <citation type="submission" date="2019-02" db="EMBL/GenBank/DDBJ databases">
        <title>Genome sequencing of the rare red list fungi Antrodiella citrinella (Flaviporus citrinellus).</title>
        <authorList>
            <person name="Buettner E."/>
            <person name="Kellner H."/>
        </authorList>
    </citation>
    <scope>NUCLEOTIDE SEQUENCE [LARGE SCALE GENOMIC DNA]</scope>
    <source>
        <strain evidence="13 14">DSM 108506</strain>
    </source>
</reference>
<dbReference type="Gene3D" id="3.30.830.10">
    <property type="entry name" value="Metalloenzyme, LuxS/M16 peptidase-like"/>
    <property type="match status" value="5"/>
</dbReference>
<evidence type="ECO:0000256" key="3">
    <source>
        <dbReference type="ARBA" id="ARBA00022723"/>
    </source>
</evidence>
<evidence type="ECO:0000256" key="6">
    <source>
        <dbReference type="ARBA" id="ARBA00023049"/>
    </source>
</evidence>
<dbReference type="InterPro" id="IPR054734">
    <property type="entry name" value="PqqF-like_C_4"/>
</dbReference>
<dbReference type="Proteomes" id="UP000308730">
    <property type="component" value="Unassembled WGS sequence"/>
</dbReference>
<evidence type="ECO:0000256" key="4">
    <source>
        <dbReference type="ARBA" id="ARBA00022801"/>
    </source>
</evidence>
<dbReference type="Pfam" id="PF05193">
    <property type="entry name" value="Peptidase_M16_C"/>
    <property type="match status" value="1"/>
</dbReference>
<dbReference type="InterPro" id="IPR032632">
    <property type="entry name" value="Peptidase_M16_M"/>
</dbReference>
<sequence>MTVQTNVDWQSDDTGTHRFFTKPIKKSPQDDRDYRLVRLENGLEAMLVHDPKADKAAASLDVAVGHLHDPNDMPGLAHFCEHLLFMGTEQYPGENEYSEYLSKNNGYSNAFTGTSNTNYFFTVATNALPVRELNAVDSEHKKNHQSDVWRIFQLNKHLSREGHVWNKFGSGNRDSLSKVGRELKAQGNGANGSADFKTPDGSLAATPLPSRVPSPAPSVNSGLELEGDGGVVGRETRRRLVEWWTKEYSANRMRLCVVGKEPLDEMAAMVSKLFSPIVNRGIDPLPTIHEHPFGPNEMGTLVSVQTVMAFHAVEISFPFPYQPPYWHHQPGHFLGHFVGHEGPGSLHSYLKQKGWIIALSAGPQSLSRGFAMFKVTLRLTQDGFDNYRAVSLAVFNYLSLLRASEFPAWYQKELATIKSTRFRFAEKRRPEDYALWVTEQLTWPVPREEVLSAPQVISEWDEVDPMKEGGGEKEMREMLSVLRVDRVRSVLMARKDEHERLSGGEKKWESEPWYGTGYTVERYDAEFVKEAEGPNTLKELRLPGPNEFVPTKLDVDKREVDQPAKRPHLIRETALSSLWHKKDDQFWVPRAQVIIDIRSPIANESARAAVMTRLYAELVTDALTEFSYDADLAGLNYNFGQHSLGVFVTLNGYNDKLHVLAHHVFEKAKTLQVTPDRLNLKKEEMKRDWENFFLDQPVRISDYLARYLFAQQDWTLIEKLTELATITPEEVQQHISKFLSKVHMRVLVVGNMYKNEAIHLTETVEQTLQSSALPADQVIELSLAPEPSTNTILSAPIPNPNEVNSALTYFVHTGSILDPRQRVTSALTAQILSEPAFNVLRTREQLGYIVSCTEWQLPGASERGLRIAVQSERAPAYLEERVDAFLEEMKAKIADMEESEFEAQRGGLEKKWREKVKNMSEETNRYWPHIDSGHLDFLRRDTNVEVLQTITKQDVIDFFMTYIHPSSPSRAKVSVHMQSRKPRPKKIDAAALPAMAELASSRGAAGLPQGWSDELTTEGEASLDAVLTFWKTTLAKPESGVSPDVVEEVLAGITTIADAHLAASQRDGTIAASATVLTDPKTLKAKLRPSSPPKPVVEWGDLPTSRF</sequence>
<dbReference type="Pfam" id="PF22456">
    <property type="entry name" value="PqqF-like_C_4"/>
    <property type="match status" value="1"/>
</dbReference>
<evidence type="ECO:0000259" key="10">
    <source>
        <dbReference type="Pfam" id="PF05193"/>
    </source>
</evidence>
<dbReference type="GO" id="GO:0004222">
    <property type="term" value="F:metalloendopeptidase activity"/>
    <property type="evidence" value="ECO:0007669"/>
    <property type="project" value="InterPro"/>
</dbReference>
<name>A0A4S4MSS1_9APHY</name>
<feature type="domain" description="Peptidase M16 C-terminal" evidence="10">
    <location>
        <begin position="236"/>
        <end position="409"/>
    </location>
</feature>
<dbReference type="AlphaFoldDB" id="A0A4S4MSS1"/>
<feature type="domain" description="Coenzyme PQQ synthesis protein F-like C-terminal lobe" evidence="12">
    <location>
        <begin position="827"/>
        <end position="927"/>
    </location>
</feature>
<dbReference type="FunFam" id="3.30.830.10:FF:000003">
    <property type="entry name" value="Insulin-degrading enzyme"/>
    <property type="match status" value="1"/>
</dbReference>
<dbReference type="InterPro" id="IPR011249">
    <property type="entry name" value="Metalloenz_LuxS/M16"/>
</dbReference>
<dbReference type="InterPro" id="IPR001431">
    <property type="entry name" value="Pept_M16_Zn_BS"/>
</dbReference>
<dbReference type="OrthoDB" id="952271at2759"/>
<dbReference type="InterPro" id="IPR007863">
    <property type="entry name" value="Peptidase_M16_C"/>
</dbReference>
<keyword evidence="14" id="KW-1185">Reference proteome</keyword>
<evidence type="ECO:0000256" key="7">
    <source>
        <dbReference type="RuleBase" id="RU004447"/>
    </source>
</evidence>
<evidence type="ECO:0008006" key="15">
    <source>
        <dbReference type="Google" id="ProtNLM"/>
    </source>
</evidence>
<evidence type="ECO:0000256" key="8">
    <source>
        <dbReference type="SAM" id="MobiDB-lite"/>
    </source>
</evidence>
<keyword evidence="5" id="KW-0862">Zinc</keyword>
<dbReference type="GO" id="GO:0005829">
    <property type="term" value="C:cytosol"/>
    <property type="evidence" value="ECO:0007669"/>
    <property type="project" value="TreeGrafter"/>
</dbReference>
<keyword evidence="2" id="KW-0645">Protease</keyword>
<evidence type="ECO:0000259" key="9">
    <source>
        <dbReference type="Pfam" id="PF00675"/>
    </source>
</evidence>
<dbReference type="PROSITE" id="PS00143">
    <property type="entry name" value="INSULINASE"/>
    <property type="match status" value="1"/>
</dbReference>
<evidence type="ECO:0000256" key="1">
    <source>
        <dbReference type="ARBA" id="ARBA00007261"/>
    </source>
</evidence>
<evidence type="ECO:0000259" key="11">
    <source>
        <dbReference type="Pfam" id="PF16187"/>
    </source>
</evidence>
<dbReference type="PANTHER" id="PTHR43690">
    <property type="entry name" value="NARDILYSIN"/>
    <property type="match status" value="1"/>
</dbReference>
<dbReference type="InterPro" id="IPR011765">
    <property type="entry name" value="Pept_M16_N"/>
</dbReference>
<protein>
    <recommendedName>
        <fullName evidence="15">Peptidase M16 N-terminal domain-containing protein</fullName>
    </recommendedName>
</protein>
<comment type="caution">
    <text evidence="13">The sequence shown here is derived from an EMBL/GenBank/DDBJ whole genome shotgun (WGS) entry which is preliminary data.</text>
</comment>
<feature type="domain" description="Peptidase M16 middle/third" evidence="11">
    <location>
        <begin position="422"/>
        <end position="721"/>
    </location>
</feature>
<dbReference type="GO" id="GO:0046872">
    <property type="term" value="F:metal ion binding"/>
    <property type="evidence" value="ECO:0007669"/>
    <property type="project" value="UniProtKB-KW"/>
</dbReference>
<dbReference type="GO" id="GO:0051603">
    <property type="term" value="P:proteolysis involved in protein catabolic process"/>
    <property type="evidence" value="ECO:0007669"/>
    <property type="project" value="TreeGrafter"/>
</dbReference>
<proteinExistence type="inferred from homology"/>
<feature type="region of interest" description="Disordered" evidence="8">
    <location>
        <begin position="1083"/>
        <end position="1107"/>
    </location>
</feature>
<dbReference type="Pfam" id="PF00675">
    <property type="entry name" value="Peptidase_M16"/>
    <property type="match status" value="1"/>
</dbReference>
<gene>
    <name evidence="13" type="ORF">EUX98_g5684</name>
</gene>
<evidence type="ECO:0000313" key="14">
    <source>
        <dbReference type="Proteomes" id="UP000308730"/>
    </source>
</evidence>
<evidence type="ECO:0000256" key="5">
    <source>
        <dbReference type="ARBA" id="ARBA00022833"/>
    </source>
</evidence>
<dbReference type="PANTHER" id="PTHR43690:SF18">
    <property type="entry name" value="INSULIN-DEGRADING ENZYME-RELATED"/>
    <property type="match status" value="1"/>
</dbReference>